<dbReference type="InterPro" id="IPR043998">
    <property type="entry name" value="Put_Metallopep"/>
</dbReference>
<keyword evidence="3" id="KW-1185">Reference proteome</keyword>
<proteinExistence type="predicted"/>
<dbReference type="InterPro" id="IPR036390">
    <property type="entry name" value="WH_DNA-bd_sf"/>
</dbReference>
<protein>
    <recommendedName>
        <fullName evidence="1">Putative phage metallopeptidase domain-containing protein</fullName>
    </recommendedName>
</protein>
<dbReference type="Proteomes" id="UP000214688">
    <property type="component" value="Chromosome"/>
</dbReference>
<accession>A0A223D2F8</accession>
<dbReference type="Gene3D" id="1.10.10.10">
    <property type="entry name" value="Winged helix-like DNA-binding domain superfamily/Winged helix DNA-binding domain"/>
    <property type="match status" value="1"/>
</dbReference>
<evidence type="ECO:0000313" key="2">
    <source>
        <dbReference type="EMBL" id="ASS75792.1"/>
    </source>
</evidence>
<reference evidence="2 3" key="1">
    <citation type="journal article" date="2015" name="Int. J. Syst. Evol. Microbiol.">
        <title>Tumebacillus algifaecis sp. nov., isolated from decomposing algal scum.</title>
        <authorList>
            <person name="Wu Y.F."/>
            <person name="Zhang B."/>
            <person name="Xing P."/>
            <person name="Wu Q.L."/>
            <person name="Liu S.J."/>
        </authorList>
    </citation>
    <scope>NUCLEOTIDE SEQUENCE [LARGE SCALE GENOMIC DNA]</scope>
    <source>
        <strain evidence="2 3">THMBR28</strain>
    </source>
</reference>
<sequence>MAAKFSFATGEVLRFILAIKKEFHKNLRDNNIVAIWREDADYGHYTQAVVVPPAFRFMMNADAVIYVNKPAWMKRLSDAEKAYWIDHALAMLETKDKWADDGRPMMMQVQPEKIGYANVIARHGLITPELKMFGHAMKPRSEDPQMNIFEVIHETHGAENRFEYGGYRAKEADEIINDPTEATLYRAAWLAVNEQSASVELFQERLDVDYPVAVMLMNQLEAMEFIGPSRGNFPVRFWQLLTACNSLVKLLVWKTRSSRSRKRQGEASCKLCNLTTKSWSRSYGS</sequence>
<feature type="domain" description="Putative phage metallopeptidase" evidence="1">
    <location>
        <begin position="20"/>
        <end position="129"/>
    </location>
</feature>
<dbReference type="SUPFAM" id="SSF46785">
    <property type="entry name" value="Winged helix' DNA-binding domain"/>
    <property type="match status" value="1"/>
</dbReference>
<dbReference type="RefSeq" id="WP_094237033.1">
    <property type="nucleotide sequence ID" value="NZ_CP022657.1"/>
</dbReference>
<dbReference type="AlphaFoldDB" id="A0A223D2F8"/>
<name>A0A223D2F8_9BACL</name>
<evidence type="ECO:0000313" key="3">
    <source>
        <dbReference type="Proteomes" id="UP000214688"/>
    </source>
</evidence>
<gene>
    <name evidence="2" type="ORF">CIG75_12875</name>
</gene>
<dbReference type="EMBL" id="CP022657">
    <property type="protein sequence ID" value="ASS75792.1"/>
    <property type="molecule type" value="Genomic_DNA"/>
</dbReference>
<dbReference type="KEGG" id="tab:CIG75_12875"/>
<organism evidence="2 3">
    <name type="scientific">Tumebacillus algifaecis</name>
    <dbReference type="NCBI Taxonomy" id="1214604"/>
    <lineage>
        <taxon>Bacteria</taxon>
        <taxon>Bacillati</taxon>
        <taxon>Bacillota</taxon>
        <taxon>Bacilli</taxon>
        <taxon>Bacillales</taxon>
        <taxon>Alicyclobacillaceae</taxon>
        <taxon>Tumebacillus</taxon>
    </lineage>
</organism>
<evidence type="ECO:0000259" key="1">
    <source>
        <dbReference type="Pfam" id="PF18894"/>
    </source>
</evidence>
<dbReference type="InterPro" id="IPR036388">
    <property type="entry name" value="WH-like_DNA-bd_sf"/>
</dbReference>
<dbReference type="Pfam" id="PF18894">
    <property type="entry name" value="PhageMetallopep"/>
    <property type="match status" value="1"/>
</dbReference>